<feature type="compositionally biased region" description="Polar residues" evidence="1">
    <location>
        <begin position="24"/>
        <end position="45"/>
    </location>
</feature>
<organism evidence="2 3">
    <name type="scientific">Colocasia esculenta</name>
    <name type="common">Wild taro</name>
    <name type="synonym">Arum esculentum</name>
    <dbReference type="NCBI Taxonomy" id="4460"/>
    <lineage>
        <taxon>Eukaryota</taxon>
        <taxon>Viridiplantae</taxon>
        <taxon>Streptophyta</taxon>
        <taxon>Embryophyta</taxon>
        <taxon>Tracheophyta</taxon>
        <taxon>Spermatophyta</taxon>
        <taxon>Magnoliopsida</taxon>
        <taxon>Liliopsida</taxon>
        <taxon>Araceae</taxon>
        <taxon>Aroideae</taxon>
        <taxon>Colocasieae</taxon>
        <taxon>Colocasia</taxon>
    </lineage>
</organism>
<dbReference type="AlphaFoldDB" id="A0A843TWT4"/>
<comment type="caution">
    <text evidence="2">The sequence shown here is derived from an EMBL/GenBank/DDBJ whole genome shotgun (WGS) entry which is preliminary data.</text>
</comment>
<evidence type="ECO:0000313" key="3">
    <source>
        <dbReference type="Proteomes" id="UP000652761"/>
    </source>
</evidence>
<name>A0A843TWT4_COLES</name>
<proteinExistence type="predicted"/>
<protein>
    <submittedName>
        <fullName evidence="2">Uncharacterized protein</fullName>
    </submittedName>
</protein>
<dbReference type="Proteomes" id="UP000652761">
    <property type="component" value="Unassembled WGS sequence"/>
</dbReference>
<evidence type="ECO:0000256" key="1">
    <source>
        <dbReference type="SAM" id="MobiDB-lite"/>
    </source>
</evidence>
<accession>A0A843TWT4</accession>
<dbReference type="EMBL" id="NMUH01000215">
    <property type="protein sequence ID" value="MQL74586.1"/>
    <property type="molecule type" value="Genomic_DNA"/>
</dbReference>
<evidence type="ECO:0000313" key="2">
    <source>
        <dbReference type="EMBL" id="MQL74586.1"/>
    </source>
</evidence>
<gene>
    <name evidence="2" type="ORF">Taro_006950</name>
</gene>
<keyword evidence="3" id="KW-1185">Reference proteome</keyword>
<reference evidence="2" key="1">
    <citation type="submission" date="2017-07" db="EMBL/GenBank/DDBJ databases">
        <title>Taro Niue Genome Assembly and Annotation.</title>
        <authorList>
            <person name="Atibalentja N."/>
            <person name="Keating K."/>
            <person name="Fields C.J."/>
        </authorList>
    </citation>
    <scope>NUCLEOTIDE SEQUENCE</scope>
    <source>
        <strain evidence="2">Niue_2</strain>
        <tissue evidence="2">Leaf</tissue>
    </source>
</reference>
<sequence length="128" mass="14452">MHKQTRESSDNQNNAKQLWGEPHQNASQPNDTLRITRATQWWPETNTEHSLEEPPPEATKGDPGKNLHQNARSKQYGPPERTLQPTERQKQCKPVLGEPPPEPPRHRSGKTRQNAPAKAIAETSAKQS</sequence>
<feature type="region of interest" description="Disordered" evidence="1">
    <location>
        <begin position="1"/>
        <end position="128"/>
    </location>
</feature>